<protein>
    <recommendedName>
        <fullName evidence="5">Chitin-binding type-4 domain-containing protein</fullName>
    </recommendedName>
</protein>
<dbReference type="Gene3D" id="2.70.50.70">
    <property type="match status" value="1"/>
</dbReference>
<dbReference type="AlphaFoldDB" id="A0A2V3IQV8"/>
<dbReference type="OrthoDB" id="119923at2759"/>
<dbReference type="Proteomes" id="UP000247409">
    <property type="component" value="Unassembled WGS sequence"/>
</dbReference>
<keyword evidence="2" id="KW-0732">Signal</keyword>
<name>A0A2V3IQV8_9FLOR</name>
<feature type="compositionally biased region" description="Low complexity" evidence="1">
    <location>
        <begin position="463"/>
        <end position="525"/>
    </location>
</feature>
<evidence type="ECO:0000313" key="4">
    <source>
        <dbReference type="Proteomes" id="UP000247409"/>
    </source>
</evidence>
<feature type="signal peptide" evidence="2">
    <location>
        <begin position="1"/>
        <end position="20"/>
    </location>
</feature>
<feature type="chain" id="PRO_5016166589" description="Chitin-binding type-4 domain-containing protein" evidence="2">
    <location>
        <begin position="21"/>
        <end position="563"/>
    </location>
</feature>
<evidence type="ECO:0008006" key="5">
    <source>
        <dbReference type="Google" id="ProtNLM"/>
    </source>
</evidence>
<gene>
    <name evidence="3" type="ORF">BWQ96_05683</name>
</gene>
<keyword evidence="4" id="KW-1185">Reference proteome</keyword>
<evidence type="ECO:0000313" key="3">
    <source>
        <dbReference type="EMBL" id="PXF44505.1"/>
    </source>
</evidence>
<feature type="region of interest" description="Disordered" evidence="1">
    <location>
        <begin position="397"/>
        <end position="563"/>
    </location>
</feature>
<comment type="caution">
    <text evidence="3">The sequence shown here is derived from an EMBL/GenBank/DDBJ whole genome shotgun (WGS) entry which is preliminary data.</text>
</comment>
<accession>A0A2V3IQV8</accession>
<proteinExistence type="predicted"/>
<sequence length="563" mass="61128">MKLQLMLCTLFIGILPCVLAHSFLTSPHPMSTIDGCRIGGTGGFIGNCPGPCPNYNIAADADPSNPTTVFQRGGYHRVVWTRNNHEGGFVRWSLVPLNKRDSKHWHAKMAFHYNCWSVGRFTCNDFDFHRDCHYDRQNEAYSKMLYIPPVFPDGDYVLGWTWYGGGVGYGHFGDYYDCAYVRVSGGEPVQESYVPTFSAGGGSTYEDGCEATVDDLGICWKEPCRPMRKTEKRVPAPFKDGKTPQPILSEWYGKARTADPSSVELSRILLLDGRENRVLDVDLNEIIHLNRNDEISLMAETTGDVEYVEWHTNGKVNGKDYSIPYTIAGDHKADVYPWMHPLFNRRMRVAVKVVGKDGTFSWGSVELRFKETQGEGAKHFPGQSVHDYLESHHHIDDDYEESNSDSEWINEPITDDGDTATAEDSEAVVIDDNPAPNDGSEQDSSTGSGFGTPTDGNQTPSETSSGSGSWSSTGSTSGSSTTTTAEPVSAAAPPPSSSGSSASTGSGASTGAGSSSSFSSSLFGRSGSGEAGSKRGRASVRLVGQAPFTEADESMKSAYMQLA</sequence>
<dbReference type="EMBL" id="NBIV01000088">
    <property type="protein sequence ID" value="PXF44505.1"/>
    <property type="molecule type" value="Genomic_DNA"/>
</dbReference>
<reference evidence="3 4" key="1">
    <citation type="journal article" date="2018" name="Mol. Biol. Evol.">
        <title>Analysis of the draft genome of the red seaweed Gracilariopsis chorda provides insights into genome size evolution in Rhodophyta.</title>
        <authorList>
            <person name="Lee J."/>
            <person name="Yang E.C."/>
            <person name="Graf L."/>
            <person name="Yang J.H."/>
            <person name="Qiu H."/>
            <person name="Zel Zion U."/>
            <person name="Chan C.X."/>
            <person name="Stephens T.G."/>
            <person name="Weber A.P.M."/>
            <person name="Boo G.H."/>
            <person name="Boo S.M."/>
            <person name="Kim K.M."/>
            <person name="Shin Y."/>
            <person name="Jung M."/>
            <person name="Lee S.J."/>
            <person name="Yim H.S."/>
            <person name="Lee J.H."/>
            <person name="Bhattacharya D."/>
            <person name="Yoon H.S."/>
        </authorList>
    </citation>
    <scope>NUCLEOTIDE SEQUENCE [LARGE SCALE GENOMIC DNA]</scope>
    <source>
        <strain evidence="3 4">SKKU-2015</strain>
        <tissue evidence="3">Whole body</tissue>
    </source>
</reference>
<evidence type="ECO:0000256" key="1">
    <source>
        <dbReference type="SAM" id="MobiDB-lite"/>
    </source>
</evidence>
<organism evidence="3 4">
    <name type="scientific">Gracilariopsis chorda</name>
    <dbReference type="NCBI Taxonomy" id="448386"/>
    <lineage>
        <taxon>Eukaryota</taxon>
        <taxon>Rhodophyta</taxon>
        <taxon>Florideophyceae</taxon>
        <taxon>Rhodymeniophycidae</taxon>
        <taxon>Gracilariales</taxon>
        <taxon>Gracilariaceae</taxon>
        <taxon>Gracilariopsis</taxon>
    </lineage>
</organism>
<evidence type="ECO:0000256" key="2">
    <source>
        <dbReference type="SAM" id="SignalP"/>
    </source>
</evidence>
<feature type="compositionally biased region" description="Acidic residues" evidence="1">
    <location>
        <begin position="413"/>
        <end position="426"/>
    </location>
</feature>